<proteinExistence type="predicted"/>
<gene>
    <name evidence="1" type="ORF">PORY_002027</name>
</gene>
<protein>
    <submittedName>
        <fullName evidence="1">Uncharacterized protein</fullName>
    </submittedName>
</protein>
<keyword evidence="2" id="KW-1185">Reference proteome</keyword>
<organism evidence="1 2">
    <name type="scientific">Pneumocystis oryctolagi</name>
    <dbReference type="NCBI Taxonomy" id="42067"/>
    <lineage>
        <taxon>Eukaryota</taxon>
        <taxon>Fungi</taxon>
        <taxon>Dikarya</taxon>
        <taxon>Ascomycota</taxon>
        <taxon>Taphrinomycotina</taxon>
        <taxon>Pneumocystomycetes</taxon>
        <taxon>Pneumocystaceae</taxon>
        <taxon>Pneumocystis</taxon>
    </lineage>
</organism>
<dbReference type="EMBL" id="JABTEG010000007">
    <property type="protein sequence ID" value="KAG4304634.1"/>
    <property type="molecule type" value="Genomic_DNA"/>
</dbReference>
<sequence length="213" mass="25178">MVLLVQTQRIRDALEKYSLLNNEKDVSKYFKSNFIPHHIIIDVSTTLKNISHNIEEKRKSSLNYILKGTYVYHEQKKIQEKTHKQKEMSKIYSIAKEIEYQRLIGENSFYYKNKEPNKYEFQLIKSQICTIINILVSIFSIITAVWIWSKHWTISARVVSAISSGVLIAIAEIFIYNQYLSKVEEKHKLEKKINEKKEIINSIKFEPVKTSFN</sequence>
<dbReference type="Proteomes" id="UP000768646">
    <property type="component" value="Unassembled WGS sequence"/>
</dbReference>
<evidence type="ECO:0000313" key="2">
    <source>
        <dbReference type="Proteomes" id="UP000768646"/>
    </source>
</evidence>
<name>A0ACB7CCQ2_9ASCO</name>
<accession>A0ACB7CCQ2</accession>
<comment type="caution">
    <text evidence="1">The sequence shown here is derived from an EMBL/GenBank/DDBJ whole genome shotgun (WGS) entry which is preliminary data.</text>
</comment>
<evidence type="ECO:0000313" key="1">
    <source>
        <dbReference type="EMBL" id="KAG4304634.1"/>
    </source>
</evidence>
<reference evidence="1 2" key="1">
    <citation type="journal article" date="2021" name="Commun. Biol.">
        <title>Genomic insights into the host specific adaptation of the Pneumocystis genus.</title>
        <authorList>
            <person name="Cisse O.H."/>
            <person name="Ma L."/>
            <person name="Dekker J.P."/>
            <person name="Khil P.P."/>
            <person name="Youn J.-H."/>
            <person name="Brenchley J.M."/>
            <person name="Blair R."/>
            <person name="Pahar B."/>
            <person name="Chabe M."/>
            <person name="Van Rompay K.K.A."/>
            <person name="Keesler R."/>
            <person name="Sukura A."/>
            <person name="Hirsch V."/>
            <person name="Kutty G."/>
            <person name="Liu Y."/>
            <person name="Peng L."/>
            <person name="Chen J."/>
            <person name="Song J."/>
            <person name="Weissenbacher-Lang C."/>
            <person name="Xu J."/>
            <person name="Upham N.S."/>
            <person name="Stajich J.E."/>
            <person name="Cuomo C.A."/>
            <person name="Cushion M.T."/>
            <person name="Kovacs J.A."/>
        </authorList>
    </citation>
    <scope>NUCLEOTIDE SEQUENCE [LARGE SCALE GENOMIC DNA]</scope>
    <source>
        <strain evidence="1 2">RABM</strain>
    </source>
</reference>